<evidence type="ECO:0000313" key="2">
    <source>
        <dbReference type="Proteomes" id="UP001190700"/>
    </source>
</evidence>
<reference evidence="1 2" key="1">
    <citation type="journal article" date="2015" name="Genome Biol. Evol.">
        <title>Comparative Genomics of a Bacterivorous Green Alga Reveals Evolutionary Causalities and Consequences of Phago-Mixotrophic Mode of Nutrition.</title>
        <authorList>
            <person name="Burns J.A."/>
            <person name="Paasch A."/>
            <person name="Narechania A."/>
            <person name="Kim E."/>
        </authorList>
    </citation>
    <scope>NUCLEOTIDE SEQUENCE [LARGE SCALE GENOMIC DNA]</scope>
    <source>
        <strain evidence="1 2">PLY_AMNH</strain>
    </source>
</reference>
<sequence>MNDVENELPLPSTPRIAEMQNRMNVGVIAPMFMSSASVRVILALTEEVSLNMMHPVQEGKTLADLLCYSKEDVGDMDVCTEGAARIKELADDIGTVDPEDDIASWSEQEVVFLTISEEILDTFVDTKLLANNAARRYYLYCVFQSFHDSAVRSILNFEHALREAASFEARPNPSRAELEAYAGKLQNESDAHELAVSDYYLRHRTLLEWCGTGVLYQRPDWLVGMPEPTNYDHVDYFIRVEKGGVFSRLRDRFRFGNREFLIKTLWRS</sequence>
<proteinExistence type="predicted"/>
<comment type="caution">
    <text evidence="1">The sequence shown here is derived from an EMBL/GenBank/DDBJ whole genome shotgun (WGS) entry which is preliminary data.</text>
</comment>
<keyword evidence="2" id="KW-1185">Reference proteome</keyword>
<dbReference type="EMBL" id="LGRX02033150">
    <property type="protein sequence ID" value="KAK3242566.1"/>
    <property type="molecule type" value="Genomic_DNA"/>
</dbReference>
<evidence type="ECO:0000313" key="1">
    <source>
        <dbReference type="EMBL" id="KAK3242566.1"/>
    </source>
</evidence>
<name>A0AAE0BTL8_9CHLO</name>
<organism evidence="1 2">
    <name type="scientific">Cymbomonas tetramitiformis</name>
    <dbReference type="NCBI Taxonomy" id="36881"/>
    <lineage>
        <taxon>Eukaryota</taxon>
        <taxon>Viridiplantae</taxon>
        <taxon>Chlorophyta</taxon>
        <taxon>Pyramimonadophyceae</taxon>
        <taxon>Pyramimonadales</taxon>
        <taxon>Pyramimonadaceae</taxon>
        <taxon>Cymbomonas</taxon>
    </lineage>
</organism>
<protein>
    <submittedName>
        <fullName evidence="1">Uncharacterized protein</fullName>
    </submittedName>
</protein>
<dbReference type="AlphaFoldDB" id="A0AAE0BTL8"/>
<dbReference type="Proteomes" id="UP001190700">
    <property type="component" value="Unassembled WGS sequence"/>
</dbReference>
<accession>A0AAE0BTL8</accession>
<gene>
    <name evidence="1" type="ORF">CYMTET_47725</name>
</gene>